<evidence type="ECO:0000256" key="1">
    <source>
        <dbReference type="SAM" id="MobiDB-lite"/>
    </source>
</evidence>
<protein>
    <submittedName>
        <fullName evidence="2">Uncharacterized protein</fullName>
    </submittedName>
</protein>
<sequence length="253" mass="29946">MLQRLITWFISLFKCDLSTITKEVEPLKLNLQFFADEGDSSNDEDDTDDNKEGSDDDEDDDGVPDLDELLKDKEFKKQYQKKMKEQLSKRMKKYNDVDPEEYRRLKEQAGKKKDKQDKDDDDELESLKNQLSEKEKRIERAERKEKRAMVKEYAVDNQVNPRLLARLINVDDIELDEDGEPENLDDLFEELEEEFPEYFGAVDDDEEEDESVKKKKKSSFVPGSRQKGNRKKKVDPREAGRQRALERHKKEEK</sequence>
<comment type="caution">
    <text evidence="2">The sequence shown here is derived from an EMBL/GenBank/DDBJ whole genome shotgun (WGS) entry which is preliminary data.</text>
</comment>
<reference evidence="2" key="1">
    <citation type="journal article" date="2014" name="Int. J. Syst. Evol. Microbiol.">
        <title>Complete genome sequence of Corynebacterium casei LMG S-19264T (=DSM 44701T), isolated from a smear-ripened cheese.</title>
        <authorList>
            <consortium name="US DOE Joint Genome Institute (JGI-PGF)"/>
            <person name="Walter F."/>
            <person name="Albersmeier A."/>
            <person name="Kalinowski J."/>
            <person name="Ruckert C."/>
        </authorList>
    </citation>
    <scope>NUCLEOTIDE SEQUENCE</scope>
    <source>
        <strain evidence="2">CGMCC 1.15454</strain>
    </source>
</reference>
<feature type="region of interest" description="Disordered" evidence="1">
    <location>
        <begin position="199"/>
        <end position="253"/>
    </location>
</feature>
<reference evidence="2" key="2">
    <citation type="submission" date="2020-09" db="EMBL/GenBank/DDBJ databases">
        <authorList>
            <person name="Sun Q."/>
            <person name="Zhou Y."/>
        </authorList>
    </citation>
    <scope>NUCLEOTIDE SEQUENCE</scope>
    <source>
        <strain evidence="2">CGMCC 1.15454</strain>
    </source>
</reference>
<feature type="compositionally biased region" description="Acidic residues" evidence="1">
    <location>
        <begin position="36"/>
        <end position="67"/>
    </location>
</feature>
<feature type="compositionally biased region" description="Acidic residues" evidence="1">
    <location>
        <begin position="199"/>
        <end position="210"/>
    </location>
</feature>
<gene>
    <name evidence="2" type="ORF">GCM10011409_19010</name>
</gene>
<evidence type="ECO:0000313" key="3">
    <source>
        <dbReference type="Proteomes" id="UP000621492"/>
    </source>
</evidence>
<feature type="compositionally biased region" description="Basic and acidic residues" evidence="1">
    <location>
        <begin position="68"/>
        <end position="118"/>
    </location>
</feature>
<feature type="compositionally biased region" description="Basic and acidic residues" evidence="1">
    <location>
        <begin position="131"/>
        <end position="151"/>
    </location>
</feature>
<feature type="region of interest" description="Disordered" evidence="1">
    <location>
        <begin position="35"/>
        <end position="151"/>
    </location>
</feature>
<proteinExistence type="predicted"/>
<dbReference type="AlphaFoldDB" id="A0A9W5X5R9"/>
<organism evidence="2 3">
    <name type="scientific">Lentibacillus populi</name>
    <dbReference type="NCBI Taxonomy" id="1827502"/>
    <lineage>
        <taxon>Bacteria</taxon>
        <taxon>Bacillati</taxon>
        <taxon>Bacillota</taxon>
        <taxon>Bacilli</taxon>
        <taxon>Bacillales</taxon>
        <taxon>Bacillaceae</taxon>
        <taxon>Lentibacillus</taxon>
    </lineage>
</organism>
<keyword evidence="3" id="KW-1185">Reference proteome</keyword>
<dbReference type="RefSeq" id="WP_188725025.1">
    <property type="nucleotide sequence ID" value="NZ_BMJD01000012.1"/>
</dbReference>
<dbReference type="Proteomes" id="UP000621492">
    <property type="component" value="Unassembled WGS sequence"/>
</dbReference>
<feature type="compositionally biased region" description="Basic and acidic residues" evidence="1">
    <location>
        <begin position="235"/>
        <end position="253"/>
    </location>
</feature>
<dbReference type="EMBL" id="BMJD01000012">
    <property type="protein sequence ID" value="GGB41680.1"/>
    <property type="molecule type" value="Genomic_DNA"/>
</dbReference>
<accession>A0A9W5X5R9</accession>
<name>A0A9W5X5R9_9BACI</name>
<evidence type="ECO:0000313" key="2">
    <source>
        <dbReference type="EMBL" id="GGB41680.1"/>
    </source>
</evidence>